<protein>
    <submittedName>
        <fullName evidence="1">Uncharacterized protein</fullName>
    </submittedName>
</protein>
<proteinExistence type="predicted"/>
<accession>A0A350P7P1</accession>
<gene>
    <name evidence="1" type="ORF">DCW74_16425</name>
</gene>
<organism evidence="1 2">
    <name type="scientific">Alteromonas australica</name>
    <dbReference type="NCBI Taxonomy" id="589873"/>
    <lineage>
        <taxon>Bacteria</taxon>
        <taxon>Pseudomonadati</taxon>
        <taxon>Pseudomonadota</taxon>
        <taxon>Gammaproteobacteria</taxon>
        <taxon>Alteromonadales</taxon>
        <taxon>Alteromonadaceae</taxon>
        <taxon>Alteromonas/Salinimonas group</taxon>
        <taxon>Alteromonas</taxon>
    </lineage>
</organism>
<name>A0A350P7P1_9ALTE</name>
<evidence type="ECO:0000313" key="2">
    <source>
        <dbReference type="Proteomes" id="UP000263517"/>
    </source>
</evidence>
<sequence length="1080" mass="109452">MGINSGSINKGGSTITELTVVNGATIDSTTLVIDDTNNLVKIGDDLSLISDSSVIKMGDGNDVTLTHDGTTGVTIAATPITVDSGGTLTLDGASGVNVVGNAGEVDITTSGAVDVNSGAFTLDASTVSIDSSDNINITAGGSGKTLDIDASGALTIDSATSIGIGTNADKPITIESTTLDINASGLVTIDSNGGPISIGGDNNDQAINIGTQGTRTITIGVDQDGLDSSIVKINAEDVKIQNCKTTDGTFPKLTLQTGDQAIAANNILGQIDFQAPDDTGTDSDIVAASIVAIAEGAFSDTSNATSLQLRTGASEVATTKVTINSAGKVGIGDTDPGTALQVSGADAYLTLKNTTAENSDGGAETKIIFEDHANAALGQIETSHSGSADDTKGKMIFSTHTGSSLTAALTIDDTQKASFAGNVDITGGLSFDAGTAVTSIDTDLSSVSGSDDTLASAKAIKAYVDSSGGSGASALNGLSDVSFSSGDLLITSLDLLTTSDSAHNAAGTNVVIRGGNTTAGTSNNQAGGSLTFQGGQGKGTGEGGKIIFQTAQDAGGDASTLNALATRMTITQKGELLFGASQDAEIGVESTATDVAGKSLEISGGASTDGTDPDIAGGDITLIGGASKGNATPGEIKFQVIPAGGSGSSLNTTKQTQMTISQTGVLINDAGNASCDFRVEGEDFPNLLNVDVSLNQVGVGHDEGDPGTPGGTLYVRNKNDNSGGNVPLVLLDNDNVDVIALDIDAANTGTAVLTINADMLQTTNTASAPAAFFMSVDALTTGTAFEIASSSLNTSSRTLMKVQNTDGRADNVTMLHLNNGAHDNAAPFVLLEYSGNQTDHPMILEFRRSDTSAEADDMELGQINFVGVDDGGNLTTYGQIHTEAQDVTDGSEDGKIEFKTQINGTLTTQLQIDKGGVSFPTGLPSEVTVTTDNITLDASNNGGVILIMELGAAKTYTLPAPTDNYRVKFVAAQNNLTYNITVKTASASDRIIGLFARIDHAAESAHGYHTNSFSGANSTTISGSGDGSTGQNNQFVISDVVQGSVFEMFSDGTRWYVWGHLVSSQADVSVDVAATFSKYS</sequence>
<reference evidence="1 2" key="1">
    <citation type="journal article" date="2018" name="Nat. Biotechnol.">
        <title>A standardized bacterial taxonomy based on genome phylogeny substantially revises the tree of life.</title>
        <authorList>
            <person name="Parks D.H."/>
            <person name="Chuvochina M."/>
            <person name="Waite D.W."/>
            <person name="Rinke C."/>
            <person name="Skarshewski A."/>
            <person name="Chaumeil P.A."/>
            <person name="Hugenholtz P."/>
        </authorList>
    </citation>
    <scope>NUCLEOTIDE SEQUENCE [LARGE SCALE GENOMIC DNA]</scope>
    <source>
        <strain evidence="1">UBA11978</strain>
    </source>
</reference>
<evidence type="ECO:0000313" key="1">
    <source>
        <dbReference type="EMBL" id="HAW77308.1"/>
    </source>
</evidence>
<dbReference type="EMBL" id="DNAN01000578">
    <property type="protein sequence ID" value="HAW77308.1"/>
    <property type="molecule type" value="Genomic_DNA"/>
</dbReference>
<dbReference type="AlphaFoldDB" id="A0A350P7P1"/>
<comment type="caution">
    <text evidence="1">The sequence shown here is derived from an EMBL/GenBank/DDBJ whole genome shotgun (WGS) entry which is preliminary data.</text>
</comment>
<dbReference type="Proteomes" id="UP000263517">
    <property type="component" value="Unassembled WGS sequence"/>
</dbReference>